<dbReference type="InterPro" id="IPR003738">
    <property type="entry name" value="SRAP"/>
</dbReference>
<dbReference type="InterPro" id="IPR036590">
    <property type="entry name" value="SRAP-like"/>
</dbReference>
<organism evidence="1 2">
    <name type="scientific">Microbacterium azadirachtae</name>
    <dbReference type="NCBI Taxonomy" id="582680"/>
    <lineage>
        <taxon>Bacteria</taxon>
        <taxon>Bacillati</taxon>
        <taxon>Actinomycetota</taxon>
        <taxon>Actinomycetes</taxon>
        <taxon>Micrococcales</taxon>
        <taxon>Microbacteriaceae</taxon>
        <taxon>Microbacterium</taxon>
    </lineage>
</organism>
<dbReference type="RefSeq" id="WP_045250641.1">
    <property type="nucleotide sequence ID" value="NZ_JYIT01000076.1"/>
</dbReference>
<dbReference type="EMBL" id="JYIT01000076">
    <property type="protein sequence ID" value="KJL23532.1"/>
    <property type="molecule type" value="Genomic_DNA"/>
</dbReference>
<accession>A0A0F0KRI9</accession>
<dbReference type="PATRIC" id="fig|582680.7.peg.1998"/>
<sequence length="210" mass="23554">MCASYGLDPRFSDQQLIEEADDELMEGIRAWARRNADEAVRPTGRLLRNLNPILLPSDPAPLLEEAWWGFLIDGRPSRFPSINTRSERLQERPGGLRGRAIVPATRWFEMQKPSKTWHEFGLDGALFGMAAVTQRGRAEDGSWFTCYSIVMQPAPERLTGIHDRMPVLIPAGFANDWLTGEPTRELMDEALLASSDATRWVQAATMTSAP</sequence>
<evidence type="ECO:0008006" key="3">
    <source>
        <dbReference type="Google" id="ProtNLM"/>
    </source>
</evidence>
<dbReference type="Pfam" id="PF02586">
    <property type="entry name" value="SRAP"/>
    <property type="match status" value="1"/>
</dbReference>
<dbReference type="OrthoDB" id="9782620at2"/>
<dbReference type="GO" id="GO:0003697">
    <property type="term" value="F:single-stranded DNA binding"/>
    <property type="evidence" value="ECO:0007669"/>
    <property type="project" value="InterPro"/>
</dbReference>
<evidence type="ECO:0000313" key="1">
    <source>
        <dbReference type="EMBL" id="KJL23532.1"/>
    </source>
</evidence>
<dbReference type="Proteomes" id="UP000033448">
    <property type="component" value="Unassembled WGS sequence"/>
</dbReference>
<dbReference type="GO" id="GO:0106300">
    <property type="term" value="P:protein-DNA covalent cross-linking repair"/>
    <property type="evidence" value="ECO:0007669"/>
    <property type="project" value="InterPro"/>
</dbReference>
<name>A0A0F0KRI9_9MICO</name>
<reference evidence="1 2" key="1">
    <citation type="submission" date="2015-02" db="EMBL/GenBank/DDBJ databases">
        <title>Draft genome sequences of ten Microbacterium spp. with emphasis on heavy metal contaminated environments.</title>
        <authorList>
            <person name="Corretto E."/>
        </authorList>
    </citation>
    <scope>NUCLEOTIDE SEQUENCE [LARGE SCALE GENOMIC DNA]</scope>
    <source>
        <strain evidence="1 2">DSM 23848</strain>
    </source>
</reference>
<proteinExistence type="predicted"/>
<protein>
    <recommendedName>
        <fullName evidence="3">SOS response-associated peptidase YedK</fullName>
    </recommendedName>
</protein>
<dbReference type="SUPFAM" id="SSF143081">
    <property type="entry name" value="BB1717-like"/>
    <property type="match status" value="1"/>
</dbReference>
<comment type="caution">
    <text evidence="1">The sequence shown here is derived from an EMBL/GenBank/DDBJ whole genome shotgun (WGS) entry which is preliminary data.</text>
</comment>
<dbReference type="Gene3D" id="3.90.1680.10">
    <property type="entry name" value="SOS response associated peptidase-like"/>
    <property type="match status" value="1"/>
</dbReference>
<evidence type="ECO:0000313" key="2">
    <source>
        <dbReference type="Proteomes" id="UP000033448"/>
    </source>
</evidence>
<gene>
    <name evidence="1" type="ORF">RL72_01952</name>
</gene>
<dbReference type="AlphaFoldDB" id="A0A0F0KRI9"/>
<keyword evidence="2" id="KW-1185">Reference proteome</keyword>